<evidence type="ECO:0000259" key="4">
    <source>
        <dbReference type="PROSITE" id="PS01159"/>
    </source>
</evidence>
<evidence type="ECO:0000256" key="1">
    <source>
        <dbReference type="ARBA" id="ARBA00022737"/>
    </source>
</evidence>
<dbReference type="RefSeq" id="WP_209644161.1">
    <property type="nucleotide sequence ID" value="NZ_JAGINW010000001.1"/>
</dbReference>
<dbReference type="NCBIfam" id="TIGR03696">
    <property type="entry name" value="Rhs_assc_core"/>
    <property type="match status" value="1"/>
</dbReference>
<dbReference type="Pfam" id="PF25023">
    <property type="entry name" value="TEN_YD-shell"/>
    <property type="match status" value="1"/>
</dbReference>
<name>A0ABS4TRY2_9PSEU</name>
<dbReference type="InterPro" id="IPR022385">
    <property type="entry name" value="Rhs_assc_core"/>
</dbReference>
<feature type="region of interest" description="Disordered" evidence="2">
    <location>
        <begin position="23"/>
        <end position="63"/>
    </location>
</feature>
<feature type="region of interest" description="Disordered" evidence="2">
    <location>
        <begin position="1886"/>
        <end position="1919"/>
    </location>
</feature>
<dbReference type="InterPro" id="IPR006530">
    <property type="entry name" value="YD"/>
</dbReference>
<comment type="caution">
    <text evidence="5">The sequence shown here is derived from an EMBL/GenBank/DDBJ whole genome shotgun (WGS) entry which is preliminary data.</text>
</comment>
<reference evidence="5 6" key="1">
    <citation type="submission" date="2021-03" db="EMBL/GenBank/DDBJ databases">
        <title>Sequencing the genomes of 1000 actinobacteria strains.</title>
        <authorList>
            <person name="Klenk H.-P."/>
        </authorList>
    </citation>
    <scope>NUCLEOTIDE SEQUENCE [LARGE SCALE GENOMIC DNA]</scope>
    <source>
        <strain evidence="5 6">DSM 46670</strain>
    </source>
</reference>
<feature type="region of interest" description="Disordered" evidence="2">
    <location>
        <begin position="1545"/>
        <end position="1577"/>
    </location>
</feature>
<proteinExistence type="predicted"/>
<dbReference type="PROSITE" id="PS01159">
    <property type="entry name" value="WW_DOMAIN_1"/>
    <property type="match status" value="1"/>
</dbReference>
<feature type="region of interest" description="Disordered" evidence="2">
    <location>
        <begin position="1781"/>
        <end position="1856"/>
    </location>
</feature>
<protein>
    <submittedName>
        <fullName evidence="5">RHS repeat-associated protein</fullName>
    </submittedName>
</protein>
<evidence type="ECO:0000256" key="3">
    <source>
        <dbReference type="SAM" id="SignalP"/>
    </source>
</evidence>
<dbReference type="EMBL" id="JAGINW010000001">
    <property type="protein sequence ID" value="MBP2327184.1"/>
    <property type="molecule type" value="Genomic_DNA"/>
</dbReference>
<dbReference type="InterPro" id="IPR031325">
    <property type="entry name" value="RHS_repeat"/>
</dbReference>
<dbReference type="Pfam" id="PF05593">
    <property type="entry name" value="RHS_repeat"/>
    <property type="match status" value="2"/>
</dbReference>
<dbReference type="PANTHER" id="PTHR32305">
    <property type="match status" value="1"/>
</dbReference>
<dbReference type="Proteomes" id="UP001519332">
    <property type="component" value="Unassembled WGS sequence"/>
</dbReference>
<feature type="compositionally biased region" description="Low complexity" evidence="2">
    <location>
        <begin position="41"/>
        <end position="52"/>
    </location>
</feature>
<feature type="signal peptide" evidence="3">
    <location>
        <begin position="1"/>
        <end position="22"/>
    </location>
</feature>
<organism evidence="5 6">
    <name type="scientific">Kibdelosporangium banguiense</name>
    <dbReference type="NCBI Taxonomy" id="1365924"/>
    <lineage>
        <taxon>Bacteria</taxon>
        <taxon>Bacillati</taxon>
        <taxon>Actinomycetota</taxon>
        <taxon>Actinomycetes</taxon>
        <taxon>Pseudonocardiales</taxon>
        <taxon>Pseudonocardiaceae</taxon>
        <taxon>Kibdelosporangium</taxon>
    </lineage>
</organism>
<feature type="region of interest" description="Disordered" evidence="2">
    <location>
        <begin position="357"/>
        <end position="376"/>
    </location>
</feature>
<keyword evidence="6" id="KW-1185">Reference proteome</keyword>
<dbReference type="InterPro" id="IPR001202">
    <property type="entry name" value="WW_dom"/>
</dbReference>
<dbReference type="PANTHER" id="PTHR32305:SF17">
    <property type="entry name" value="TRNA NUCLEASE WAPA"/>
    <property type="match status" value="1"/>
</dbReference>
<dbReference type="NCBIfam" id="TIGR01643">
    <property type="entry name" value="YD_repeat_2x"/>
    <property type="match status" value="2"/>
</dbReference>
<feature type="compositionally biased region" description="Pro residues" evidence="2">
    <location>
        <begin position="1804"/>
        <end position="1819"/>
    </location>
</feature>
<dbReference type="InterPro" id="IPR050708">
    <property type="entry name" value="T6SS_VgrG/RHS"/>
</dbReference>
<sequence>MRRAILVAALLAPMIVATPAVADDWTPAKPGDPGPLRTEKPVPGTTMPVTPVRPDPAAAGQVRGNPAVKWPDPGSAEVDLTTPAQRAGSGEEMVRAGLTPVWVGRSGSGPTKIRVNVLERKQVDLAGVVGMAVSLKRTDQGKAAGQIPVRLDYSGFRDAYGGDWAARLRIVALPGCAAETPDKPECRVQKPLRSTNNTKTNTVTAQAEAGPDDTVYALAAGNSGATGDYTATPLSDASKWQVSAQSGSFSWSYPLRTPPVPGGLQPQVALSYGSGSVDGRTASTNNQPTWLGEGWALWSGQITWRFMPCSQDTANGSPMTGDQCWAGDHASVAFNGTASDLVRIGTTNTWRATTDDGTRFEQESGEDNGDHDKEHWKVTTTDGTQYFFGSRPEANSTWNVPVFGNDPNEPCHQNTFEASSCDQAWQWNLDYVVDRRGNTMKYFYDKETNNYGLNLGKVTAPYTRGGTLRRIEYGTRRGSTDSAPAWVEFETADRCVPDSDCGHNPAAQPDVPWDRECTGGPCGDKISPTFWSTKRLSRITTKIRVDGVEKPVDSWTLEHMFPNPGDNTKAALWLQKLTHVGLGGGQLPEPAIEFRGSAYANRVNTETDGQPPLNKFRLEAIYNPTGGVTQIVWEDPDCKPGDKPVAETNTKRCFPVRWVPAQGDVINDWFHKYVVRQVDLTDRVGGGATQVTKYDYVGGAAWHYNNDPLIPADHRTWSQWRGYGKVVVRNGDPGPSKSVVEGKTEYLYYRGMNGDWRNQKGDPKDPAYVVDSQGGKQEDNPGLEGFVRETITYNGVGGPEVTGTLALPSIKQTASKDGLTSNVVRTAESETRTALAVGDPRRTKVLNTYDDFGILTKVEDLGDTGPGKTDDDRCTHHEYARDEANWVLALPSRVYTDGVGCKATPSYPADSISDVKTFYDNADLGVAPTTGTLVRNEQVSGYDTTGKASYAVESTTKYDSYGRVEKSSDALGRETVTAYTTTTGLTTGTTVTDPLGHATTATVDPRWGSTLSSVDVNGRKIDKEYDALGRLTAVWDPGRSKDDGEGPHVRYTYQLRTDGASSIRTDALKANENYISSFELFDGFLRPRQTQKLAWVQPDQPKNSRVVTDVEYDSRGQVARTNAEYTAAGAAGPDLFKVDATADVSAQLVTKYDGTGRPVSAALVSAGVEQWRTTAEYRGDSVATMPPGGGTATTALIDARGQTTKLLQHKELNLASAADATSYTYTKAGQPATMTDAVGNVWTYNYDVRGRRTSSTDPDKGTTTMTYNNAGQLTTQKDARGQTVVFSYDNGGRKTALRKDSETGTALAEWKYDPAGAKGKLASSTSYLNSKPYKFTVNGYDVAYRPISSQVEIPESADPVMNKLAGTYTSGAAYRANGSLVHEKLPKLGTLVSEEVDYEFDDFGMPKKLVGTNTTTYVGLTRYTPFYETEMTRFGLEGAELWEQQDYDRITRRMSSIRVQHRKSTDIQADDTLAYDPSGNVTKLTDATPGAAKDTQCFTYDYLRRVNDAWTSTTDCAGGVGSNLGNTAQYWTTYGYDAIGNRTTENQHTTNTVRTTKYPDPKQPRPHSPLSTKTGANTVTYGYNEIGATTSRPAPTGGTQALTWDEQGRLASAGSSTYVYDADGTRLITKDDKGATLHLASGELRYDTASGTLTGTRVYVHNGSRVAVRTGKNLTDVTYLLQDHHGTDNVAVNASSLQVTRRRLDVFGQSRGAQSPTWPSTKGFVGGTTEAATGLTHIGARSYDPATGKFLSVDPLLSPGDPQGFNAYAYANNNPVTFADSTGLARDRGDNTDCPPGTSSCWAAPPPAPPAQPAPPSPSPRGSDNTRCSPGTYDCWTGPLPSRPNQTKSVPRVQDDCYGPLGDKKLACYTKEDWDKWVDSSCARSYSPLRSDVSGSCKSYDKRRKANDEENAREDRKNRELAKQAKQAELEAKKVNTVLYCGTVNLVIVGFERCQGTDKQGTFFADSMISMPLALGVSGSVRALPGQRSMAEGVSVWATGGARFVEVGGSATVLGPNKVDTDPSHWTTSYGGGANIGLPFATGYAKTWIHTR</sequence>
<keyword evidence="1" id="KW-0677">Repeat</keyword>
<feature type="domain" description="WW" evidence="4">
    <location>
        <begin position="376"/>
        <end position="401"/>
    </location>
</feature>
<dbReference type="Gene3D" id="2.180.10.10">
    <property type="entry name" value="RHS repeat-associated core"/>
    <property type="match status" value="2"/>
</dbReference>
<feature type="compositionally biased region" description="Basic and acidic residues" evidence="2">
    <location>
        <begin position="1906"/>
        <end position="1919"/>
    </location>
</feature>
<evidence type="ECO:0000313" key="6">
    <source>
        <dbReference type="Proteomes" id="UP001519332"/>
    </source>
</evidence>
<feature type="chain" id="PRO_5046034332" evidence="3">
    <location>
        <begin position="23"/>
        <end position="2052"/>
    </location>
</feature>
<gene>
    <name evidence="5" type="ORF">JOF56_007569</name>
</gene>
<evidence type="ECO:0000313" key="5">
    <source>
        <dbReference type="EMBL" id="MBP2327184.1"/>
    </source>
</evidence>
<keyword evidence="3" id="KW-0732">Signal</keyword>
<dbReference type="InterPro" id="IPR056823">
    <property type="entry name" value="TEN-like_YD-shell"/>
</dbReference>
<feature type="compositionally biased region" description="Polar residues" evidence="2">
    <location>
        <begin position="1545"/>
        <end position="1555"/>
    </location>
</feature>
<evidence type="ECO:0000256" key="2">
    <source>
        <dbReference type="SAM" id="MobiDB-lite"/>
    </source>
</evidence>
<accession>A0ABS4TRY2</accession>